<comment type="similarity">
    <text evidence="2">Belongs to the HAD-like hydrolase superfamily. CbbY/CbbZ/Gph/YieH family.</text>
</comment>
<proteinExistence type="inferred from homology"/>
<dbReference type="Gene3D" id="1.10.150.240">
    <property type="entry name" value="Putative phosphatase, domain 2"/>
    <property type="match status" value="1"/>
</dbReference>
<dbReference type="EMBL" id="NGKC01000015">
    <property type="protein sequence ID" value="RSU09958.1"/>
    <property type="molecule type" value="Genomic_DNA"/>
</dbReference>
<dbReference type="Gene3D" id="3.40.50.1000">
    <property type="entry name" value="HAD superfamily/HAD-like"/>
    <property type="match status" value="1"/>
</dbReference>
<evidence type="ECO:0000313" key="7">
    <source>
        <dbReference type="Proteomes" id="UP000286773"/>
    </source>
</evidence>
<accession>A0A430AP87</accession>
<dbReference type="InterPro" id="IPR023214">
    <property type="entry name" value="HAD_sf"/>
</dbReference>
<evidence type="ECO:0008006" key="8">
    <source>
        <dbReference type="Google" id="ProtNLM"/>
    </source>
</evidence>
<organism evidence="6 7">
    <name type="scientific">Vagococcus acidifermentans</name>
    <dbReference type="NCBI Taxonomy" id="564710"/>
    <lineage>
        <taxon>Bacteria</taxon>
        <taxon>Bacillati</taxon>
        <taxon>Bacillota</taxon>
        <taxon>Bacilli</taxon>
        <taxon>Lactobacillales</taxon>
        <taxon>Enterococcaceae</taxon>
        <taxon>Vagococcus</taxon>
    </lineage>
</organism>
<dbReference type="AlphaFoldDB" id="A0A430AP87"/>
<dbReference type="Pfam" id="PF13419">
    <property type="entry name" value="HAD_2"/>
    <property type="match status" value="1"/>
</dbReference>
<keyword evidence="4" id="KW-0460">Magnesium</keyword>
<protein>
    <recommendedName>
        <fullName evidence="8">HAD family phosphatase</fullName>
    </recommendedName>
</protein>
<comment type="cofactor">
    <cofactor evidence="1">
        <name>Mg(2+)</name>
        <dbReference type="ChEBI" id="CHEBI:18420"/>
    </cofactor>
</comment>
<evidence type="ECO:0000256" key="3">
    <source>
        <dbReference type="ARBA" id="ARBA00022723"/>
    </source>
</evidence>
<dbReference type="InterPro" id="IPR041492">
    <property type="entry name" value="HAD_2"/>
</dbReference>
<dbReference type="CDD" id="cd07505">
    <property type="entry name" value="HAD_BPGM-like"/>
    <property type="match status" value="1"/>
</dbReference>
<dbReference type="SFLD" id="SFLDS00003">
    <property type="entry name" value="Haloacid_Dehalogenase"/>
    <property type="match status" value="1"/>
</dbReference>
<dbReference type="SFLD" id="SFLDG01129">
    <property type="entry name" value="C1.5:_HAD__Beta-PGM__Phosphata"/>
    <property type="match status" value="1"/>
</dbReference>
<dbReference type="InterPro" id="IPR023198">
    <property type="entry name" value="PGP-like_dom2"/>
</dbReference>
<reference evidence="6 7" key="1">
    <citation type="submission" date="2017-05" db="EMBL/GenBank/DDBJ databases">
        <title>Vagococcus spp. assemblies.</title>
        <authorList>
            <person name="Gulvik C.A."/>
        </authorList>
    </citation>
    <scope>NUCLEOTIDE SEQUENCE [LARGE SCALE GENOMIC DNA]</scope>
    <source>
        <strain evidence="6 7">LMG 24798</strain>
    </source>
</reference>
<keyword evidence="7" id="KW-1185">Reference proteome</keyword>
<comment type="caution">
    <text evidence="6">The sequence shown here is derived from an EMBL/GenBank/DDBJ whole genome shotgun (WGS) entry which is preliminary data.</text>
</comment>
<evidence type="ECO:0000256" key="1">
    <source>
        <dbReference type="ARBA" id="ARBA00001946"/>
    </source>
</evidence>
<dbReference type="OrthoDB" id="9797743at2"/>
<dbReference type="GO" id="GO:0046872">
    <property type="term" value="F:metal ion binding"/>
    <property type="evidence" value="ECO:0007669"/>
    <property type="project" value="UniProtKB-KW"/>
</dbReference>
<dbReference type="GO" id="GO:0003824">
    <property type="term" value="F:catalytic activity"/>
    <property type="evidence" value="ECO:0007669"/>
    <property type="project" value="UniProtKB-ARBA"/>
</dbReference>
<dbReference type="Proteomes" id="UP000286773">
    <property type="component" value="Unassembled WGS sequence"/>
</dbReference>
<evidence type="ECO:0000256" key="2">
    <source>
        <dbReference type="ARBA" id="ARBA00006171"/>
    </source>
</evidence>
<sequence>MQSVIFDFNGTLFSDSHLHEEAWQQFIEDLIGRRFSDEEFDHIHGRTNQLILENVLERSLTKQEAEELSDRKEAIYRQLVMANQNPQLIAGATEYFDFLKDRRCPINIATVSPKVNLDFYFDIFQLERWFDYDKVVYYDDNLKSKPEPDYYLQAAVNVSASLDKMIIFEDSPIGLQGAFNAKAKHIIAVSTGDNHQKLEDTGIIDFVIDDFTDPRIRQLID</sequence>
<evidence type="ECO:0000256" key="5">
    <source>
        <dbReference type="ARBA" id="ARBA00023277"/>
    </source>
</evidence>
<dbReference type="InterPro" id="IPR051600">
    <property type="entry name" value="Beta-PGM-like"/>
</dbReference>
<dbReference type="PANTHER" id="PTHR46193:SF18">
    <property type="entry name" value="HEXITOL PHOSPHATASE B"/>
    <property type="match status" value="1"/>
</dbReference>
<keyword evidence="3" id="KW-0479">Metal-binding</keyword>
<dbReference type="SUPFAM" id="SSF56784">
    <property type="entry name" value="HAD-like"/>
    <property type="match status" value="1"/>
</dbReference>
<evidence type="ECO:0000313" key="6">
    <source>
        <dbReference type="EMBL" id="RSU09958.1"/>
    </source>
</evidence>
<gene>
    <name evidence="6" type="ORF">CBF27_11720</name>
</gene>
<evidence type="ECO:0000256" key="4">
    <source>
        <dbReference type="ARBA" id="ARBA00022842"/>
    </source>
</evidence>
<dbReference type="InterPro" id="IPR036412">
    <property type="entry name" value="HAD-like_sf"/>
</dbReference>
<keyword evidence="5" id="KW-0119">Carbohydrate metabolism</keyword>
<dbReference type="RefSeq" id="WP_126814543.1">
    <property type="nucleotide sequence ID" value="NZ_NGKC01000015.1"/>
</dbReference>
<dbReference type="PANTHER" id="PTHR46193">
    <property type="entry name" value="6-PHOSPHOGLUCONATE PHOSPHATASE"/>
    <property type="match status" value="1"/>
</dbReference>
<name>A0A430AP87_9ENTE</name>